<protein>
    <submittedName>
        <fullName evidence="1">Uncharacterized protein</fullName>
    </submittedName>
</protein>
<evidence type="ECO:0000313" key="2">
    <source>
        <dbReference type="Proteomes" id="UP000799423"/>
    </source>
</evidence>
<dbReference type="AlphaFoldDB" id="A0A6A7ANQ4"/>
<feature type="non-terminal residue" evidence="1">
    <location>
        <position position="118"/>
    </location>
</feature>
<dbReference type="EMBL" id="MU006365">
    <property type="protein sequence ID" value="KAF2844752.1"/>
    <property type="molecule type" value="Genomic_DNA"/>
</dbReference>
<organism evidence="1 2">
    <name type="scientific">Plenodomus tracheiphilus IPT5</name>
    <dbReference type="NCBI Taxonomy" id="1408161"/>
    <lineage>
        <taxon>Eukaryota</taxon>
        <taxon>Fungi</taxon>
        <taxon>Dikarya</taxon>
        <taxon>Ascomycota</taxon>
        <taxon>Pezizomycotina</taxon>
        <taxon>Dothideomycetes</taxon>
        <taxon>Pleosporomycetidae</taxon>
        <taxon>Pleosporales</taxon>
        <taxon>Pleosporineae</taxon>
        <taxon>Leptosphaeriaceae</taxon>
        <taxon>Plenodomus</taxon>
    </lineage>
</organism>
<gene>
    <name evidence="1" type="ORF">T440DRAFT_435983</name>
</gene>
<proteinExistence type="predicted"/>
<name>A0A6A7ANQ4_9PLEO</name>
<dbReference type="Proteomes" id="UP000799423">
    <property type="component" value="Unassembled WGS sequence"/>
</dbReference>
<reference evidence="1" key="1">
    <citation type="submission" date="2020-01" db="EMBL/GenBank/DDBJ databases">
        <authorList>
            <consortium name="DOE Joint Genome Institute"/>
            <person name="Haridas S."/>
            <person name="Albert R."/>
            <person name="Binder M."/>
            <person name="Bloem J."/>
            <person name="Labutti K."/>
            <person name="Salamov A."/>
            <person name="Andreopoulos B."/>
            <person name="Baker S.E."/>
            <person name="Barry K."/>
            <person name="Bills G."/>
            <person name="Bluhm B.H."/>
            <person name="Cannon C."/>
            <person name="Castanera R."/>
            <person name="Culley D.E."/>
            <person name="Daum C."/>
            <person name="Ezra D."/>
            <person name="Gonzalez J.B."/>
            <person name="Henrissat B."/>
            <person name="Kuo A."/>
            <person name="Liang C."/>
            <person name="Lipzen A."/>
            <person name="Lutzoni F."/>
            <person name="Magnuson J."/>
            <person name="Mondo S."/>
            <person name="Nolan M."/>
            <person name="Ohm R."/>
            <person name="Pangilinan J."/>
            <person name="Park H.-J."/>
            <person name="Ramirez L."/>
            <person name="Alfaro M."/>
            <person name="Sun H."/>
            <person name="Tritt A."/>
            <person name="Yoshinaga Y."/>
            <person name="Zwiers L.-H."/>
            <person name="Turgeon B.G."/>
            <person name="Goodwin S.B."/>
            <person name="Spatafora J.W."/>
            <person name="Crous P.W."/>
            <person name="Grigoriev I.V."/>
        </authorList>
    </citation>
    <scope>NUCLEOTIDE SEQUENCE</scope>
    <source>
        <strain evidence="1">IPT5</strain>
    </source>
</reference>
<evidence type="ECO:0000313" key="1">
    <source>
        <dbReference type="EMBL" id="KAF2844752.1"/>
    </source>
</evidence>
<sequence length="118" mass="12176">MALVEPNVTMEILVTHGLVPSVVAGSKSTSIGDAFVAALAGSSSSRSGTFDCAVASIETVRSDGQRKIAKMDSVRSLGLLVSNALTTKLKIILVDAAPSVEITDWPVASVSDAMILMQ</sequence>
<accession>A0A6A7ANQ4</accession>
<keyword evidence="2" id="KW-1185">Reference proteome</keyword>